<feature type="repeat" description="PPR" evidence="3">
    <location>
        <begin position="815"/>
        <end position="849"/>
    </location>
</feature>
<feature type="repeat" description="PPR" evidence="3">
    <location>
        <begin position="268"/>
        <end position="303"/>
    </location>
</feature>
<dbReference type="GO" id="GO:0008270">
    <property type="term" value="F:zinc ion binding"/>
    <property type="evidence" value="ECO:0007669"/>
    <property type="project" value="InterPro"/>
</dbReference>
<evidence type="ECO:0000313" key="7">
    <source>
        <dbReference type="Proteomes" id="UP000236630"/>
    </source>
</evidence>
<dbReference type="FunFam" id="1.25.40.10:FF:000344">
    <property type="entry name" value="Pentatricopeptide repeat-containing protein"/>
    <property type="match status" value="2"/>
</dbReference>
<dbReference type="Pfam" id="PF14432">
    <property type="entry name" value="DYW_deaminase"/>
    <property type="match status" value="2"/>
</dbReference>
<name>A0A2H5N2V5_CITUN</name>
<evidence type="ECO:0000256" key="1">
    <source>
        <dbReference type="ARBA" id="ARBA00006643"/>
    </source>
</evidence>
<keyword evidence="2" id="KW-0677">Repeat</keyword>
<dbReference type="InterPro" id="IPR000642">
    <property type="entry name" value="Peptidase_M41"/>
</dbReference>
<dbReference type="InterPro" id="IPR002885">
    <property type="entry name" value="PPR_rpt"/>
</dbReference>
<protein>
    <recommendedName>
        <fullName evidence="8">DYW domain-containing protein</fullName>
    </recommendedName>
</protein>
<feature type="repeat" description="PPR" evidence="3">
    <location>
        <begin position="233"/>
        <end position="267"/>
    </location>
</feature>
<dbReference type="GO" id="GO:0004176">
    <property type="term" value="F:ATP-dependent peptidase activity"/>
    <property type="evidence" value="ECO:0007669"/>
    <property type="project" value="InterPro"/>
</dbReference>
<dbReference type="SUPFAM" id="SSF140990">
    <property type="entry name" value="FtsH protease domain-like"/>
    <property type="match status" value="1"/>
</dbReference>
<accession>A0A2H5N2V5</accession>
<comment type="similarity">
    <text evidence="1">Belongs to the PPR family. PCMP-H subfamily.</text>
</comment>
<dbReference type="InterPro" id="IPR046849">
    <property type="entry name" value="E2_motif"/>
</dbReference>
<dbReference type="InterPro" id="IPR046848">
    <property type="entry name" value="E_motif"/>
</dbReference>
<dbReference type="Pfam" id="PF01434">
    <property type="entry name" value="Peptidase_M41"/>
    <property type="match status" value="1"/>
</dbReference>
<feature type="repeat" description="PPR" evidence="3">
    <location>
        <begin position="916"/>
        <end position="950"/>
    </location>
</feature>
<dbReference type="GO" id="GO:0005524">
    <property type="term" value="F:ATP binding"/>
    <property type="evidence" value="ECO:0007669"/>
    <property type="project" value="InterPro"/>
</dbReference>
<dbReference type="GO" id="GO:0004222">
    <property type="term" value="F:metalloendopeptidase activity"/>
    <property type="evidence" value="ECO:0007669"/>
    <property type="project" value="InterPro"/>
</dbReference>
<evidence type="ECO:0008006" key="8">
    <source>
        <dbReference type="Google" id="ProtNLM"/>
    </source>
</evidence>
<dbReference type="FunFam" id="1.25.40.10:FF:000325">
    <property type="entry name" value="Pentatricopeptide repeat-containing protein At4g14820"/>
    <property type="match status" value="1"/>
</dbReference>
<dbReference type="PANTHER" id="PTHR47926:SF409">
    <property type="entry name" value="DYW DOMAIN-CONTAINING PROTEIN"/>
    <property type="match status" value="1"/>
</dbReference>
<feature type="repeat" description="PPR" evidence="3">
    <location>
        <begin position="1017"/>
        <end position="1051"/>
    </location>
</feature>
<feature type="repeat" description="PPR" evidence="3">
    <location>
        <begin position="31"/>
        <end position="65"/>
    </location>
</feature>
<comment type="caution">
    <text evidence="6">The sequence shown here is derived from an EMBL/GenBank/DDBJ whole genome shotgun (WGS) entry which is preliminary data.</text>
</comment>
<dbReference type="PANTHER" id="PTHR47926">
    <property type="entry name" value="PENTATRICOPEPTIDE REPEAT-CONTAINING PROTEIN"/>
    <property type="match status" value="1"/>
</dbReference>
<dbReference type="Proteomes" id="UP000236630">
    <property type="component" value="Unassembled WGS sequence"/>
</dbReference>
<evidence type="ECO:0000259" key="5">
    <source>
        <dbReference type="Pfam" id="PF14432"/>
    </source>
</evidence>
<dbReference type="Pfam" id="PF13041">
    <property type="entry name" value="PPR_2"/>
    <property type="match status" value="2"/>
</dbReference>
<dbReference type="EMBL" id="BDQV01001739">
    <property type="protein sequence ID" value="GAY34583.1"/>
    <property type="molecule type" value="Genomic_DNA"/>
</dbReference>
<dbReference type="InterPro" id="IPR032867">
    <property type="entry name" value="DYW_dom"/>
</dbReference>
<feature type="domain" description="Peptidase M41" evidence="4">
    <location>
        <begin position="550"/>
        <end position="640"/>
    </location>
</feature>
<organism evidence="6 7">
    <name type="scientific">Citrus unshiu</name>
    <name type="common">Satsuma mandarin</name>
    <name type="synonym">Citrus nobilis var. unshiu</name>
    <dbReference type="NCBI Taxonomy" id="55188"/>
    <lineage>
        <taxon>Eukaryota</taxon>
        <taxon>Viridiplantae</taxon>
        <taxon>Streptophyta</taxon>
        <taxon>Embryophyta</taxon>
        <taxon>Tracheophyta</taxon>
        <taxon>Spermatophyta</taxon>
        <taxon>Magnoliopsida</taxon>
        <taxon>eudicotyledons</taxon>
        <taxon>Gunneridae</taxon>
        <taxon>Pentapetalae</taxon>
        <taxon>rosids</taxon>
        <taxon>malvids</taxon>
        <taxon>Sapindales</taxon>
        <taxon>Rutaceae</taxon>
        <taxon>Aurantioideae</taxon>
        <taxon>Citrus</taxon>
    </lineage>
</organism>
<dbReference type="Pfam" id="PF01535">
    <property type="entry name" value="PPR"/>
    <property type="match status" value="8"/>
</dbReference>
<dbReference type="NCBIfam" id="TIGR00756">
    <property type="entry name" value="PPR"/>
    <property type="match status" value="2"/>
</dbReference>
<feature type="domain" description="DYW" evidence="5">
    <location>
        <begin position="1196"/>
        <end position="1256"/>
    </location>
</feature>
<dbReference type="FunFam" id="1.25.40.10:FF:000090">
    <property type="entry name" value="Pentatricopeptide repeat-containing protein, chloroplastic"/>
    <property type="match status" value="1"/>
</dbReference>
<dbReference type="Gene3D" id="1.20.58.760">
    <property type="entry name" value="Peptidase M41"/>
    <property type="match status" value="1"/>
</dbReference>
<evidence type="ECO:0000313" key="6">
    <source>
        <dbReference type="EMBL" id="GAY34583.1"/>
    </source>
</evidence>
<feature type="repeat" description="PPR" evidence="3">
    <location>
        <begin position="132"/>
        <end position="166"/>
    </location>
</feature>
<dbReference type="Gene3D" id="1.25.40.10">
    <property type="entry name" value="Tetratricopeptide repeat domain"/>
    <property type="match status" value="8"/>
</dbReference>
<evidence type="ECO:0000256" key="2">
    <source>
        <dbReference type="ARBA" id="ARBA00022737"/>
    </source>
</evidence>
<dbReference type="Pfam" id="PF20430">
    <property type="entry name" value="Eplus_motif"/>
    <property type="match status" value="1"/>
</dbReference>
<dbReference type="Pfam" id="PF20431">
    <property type="entry name" value="E_motif"/>
    <property type="match status" value="2"/>
</dbReference>
<proteinExistence type="inferred from homology"/>
<dbReference type="GO" id="GO:0006508">
    <property type="term" value="P:proteolysis"/>
    <property type="evidence" value="ECO:0007669"/>
    <property type="project" value="InterPro"/>
</dbReference>
<dbReference type="GO" id="GO:0009451">
    <property type="term" value="P:RNA modification"/>
    <property type="evidence" value="ECO:0007669"/>
    <property type="project" value="InterPro"/>
</dbReference>
<feature type="repeat" description="PPR" evidence="3">
    <location>
        <begin position="1052"/>
        <end position="1087"/>
    </location>
</feature>
<feature type="domain" description="DYW" evidence="5">
    <location>
        <begin position="448"/>
        <end position="522"/>
    </location>
</feature>
<evidence type="ECO:0000256" key="3">
    <source>
        <dbReference type="PROSITE-ProRule" id="PRU00708"/>
    </source>
</evidence>
<dbReference type="GO" id="GO:0003723">
    <property type="term" value="F:RNA binding"/>
    <property type="evidence" value="ECO:0007669"/>
    <property type="project" value="InterPro"/>
</dbReference>
<keyword evidence="7" id="KW-1185">Reference proteome</keyword>
<dbReference type="InterPro" id="IPR037219">
    <property type="entry name" value="Peptidase_M41-like"/>
</dbReference>
<dbReference type="InterPro" id="IPR011990">
    <property type="entry name" value="TPR-like_helical_dom_sf"/>
</dbReference>
<reference evidence="6 7" key="1">
    <citation type="journal article" date="2017" name="Front. Genet.">
        <title>Draft sequencing of the heterozygous diploid genome of Satsuma (Citrus unshiu Marc.) using a hybrid assembly approach.</title>
        <authorList>
            <person name="Shimizu T."/>
            <person name="Tanizawa Y."/>
            <person name="Mochizuki T."/>
            <person name="Nagasaki H."/>
            <person name="Yoshioka T."/>
            <person name="Toyoda A."/>
            <person name="Fujiyama A."/>
            <person name="Kaminuma E."/>
            <person name="Nakamura Y."/>
        </authorList>
    </citation>
    <scope>NUCLEOTIDE SEQUENCE [LARGE SCALE GENOMIC DNA]</scope>
    <source>
        <strain evidence="7">cv. Miyagawa wase</strain>
    </source>
</reference>
<evidence type="ECO:0000259" key="4">
    <source>
        <dbReference type="Pfam" id="PF01434"/>
    </source>
</evidence>
<dbReference type="PROSITE" id="PS51375">
    <property type="entry name" value="PPR"/>
    <property type="match status" value="9"/>
</dbReference>
<gene>
    <name evidence="6" type="ORF">CUMW_276940</name>
</gene>
<sequence>MSCKSLDQCECAERLDLESARKVFDGMTKRNIATWNAMVAGLVQFEFNEEGLRLLSEMHQVGFLPDEFTLGSVLRGCAGLRGLDAGRQIHCYVMKGGFELDLVVGSSLAHMYMKSGSLVEGEKVIRLMPIRNVIAWNTLIAGKAQNGLAEDVLDQYNLMRMVGFRPDKITFVSVVSSCSELATLGQGQQIHAEVVKAGASLDVGVISSLISMYSRCGCLDDSMKAFLECEYSDVVLWSSMIAAYGFHGKGEEAINLFEQMEQKEFEANDVTFVSLLYACSHCGLKEKGMEFFNLMVKKYGLKPRLEHYTCVVDLLGRCGCLDEAEALIRNMPVKADTIIWKTLLSACKIHKSTDMAGRIAEEVLKLNPRDAAPYVLLSNIHASAKRWQGVSELREAMRERNVKKEPGVSWLEIKNQVHQFTMGDKSHPSSMEIDLYLEELTSEMKLRGYVPDTGADMHDMDNEEKEYNLKHHSEKLAIAFALMNTPTGVPIRVMKNLRVCSDCHVAIKYISEIKNREIIISSFQKWEMLLWRLLILDLANPNPNHFLAKQQMVTTFGMSEIGPWSFVDGSHSGDVIMRMMARNSMSEKLAEDIDAAVKRLSDRAYEIALSQIRNNREAIDKIVEVVLEKETMSGDDFRAILSEFVEIPAENRVAPAVPAPLSLNLKTVSVMSCPRFFSKTATEVVAHFVDSTEEFINLCSKGHLKEAVNRFKSEIWSDPTLFSHLIQSCTLKKSLSCSKQLHSLIVTSGCSSNNFICNHLLNMYSKIGQLQTAVTLFGLMPRRNIMSCNIMINANEQSGDLESARKLFEGMTKRNIATWNAMVAGLVQFEFNEEGLRLLSEMHQVGFLPDEFTLGSVLRGCAGLRGLDAGRQIHCYVVKGGFELDLVAGSSLAHMYMKSGSLVEGEKVIRLMPVCNVIAWITLIAGKAQNGLAEDVLDQYNLMRMVGFRPDKITFVSVISSCSELATLGQGQQIHAEVVKAGASLDVGVISSLISMYSRCECLDDSVKAFLECEYSDVVLWSSMIAAYGFHGKGEEAINLFEQMEQKEFEANDVTFVSLLYACSHCGLKEKGMEFFDLMVKKYGLKPRLEHYTCVVDLLGRCGYLDEAAALIRNMPVKANAIIWKTLLSACKIHKSTDMAGRIAEEILGHNPQDAAPYVLLSNIHASAKRWQGDSELREAMRERNVKKEPAKSLRLLLLNTPAGVPIRVMKNLRVCSDCHVAIKYISEIKNREIIVRDASRFHHFRNGKCSCGDYW</sequence>
<feature type="repeat" description="PPR" evidence="3">
    <location>
        <begin position="753"/>
        <end position="787"/>
    </location>
</feature>
<dbReference type="InterPro" id="IPR046960">
    <property type="entry name" value="PPR_At4g14850-like_plant"/>
</dbReference>
<dbReference type="AlphaFoldDB" id="A0A2H5N2V5"/>